<proteinExistence type="predicted"/>
<dbReference type="GeneID" id="65096299"/>
<reference evidence="2 3" key="1">
    <citation type="submission" date="2021-05" db="EMBL/GenBank/DDBJ databases">
        <title>A novel Methanospirillum isolate from a pyrite-forming mixed culture.</title>
        <authorList>
            <person name="Bunk B."/>
            <person name="Sproer C."/>
            <person name="Spring S."/>
            <person name="Pester M."/>
        </authorList>
    </citation>
    <scope>NUCLEOTIDE SEQUENCE [LARGE SCALE GENOMIC DNA]</scope>
    <source>
        <strain evidence="2 3">J.3.6.1-F.2.7.3</strain>
    </source>
</reference>
<keyword evidence="1" id="KW-0812">Transmembrane</keyword>
<evidence type="ECO:0000313" key="3">
    <source>
        <dbReference type="Proteomes" id="UP000680656"/>
    </source>
</evidence>
<feature type="transmembrane region" description="Helical" evidence="1">
    <location>
        <begin position="20"/>
        <end position="39"/>
    </location>
</feature>
<dbReference type="KEGG" id="mrtj:KHC33_03905"/>
<gene>
    <name evidence="2" type="ORF">KHC33_03905</name>
</gene>
<keyword evidence="3" id="KW-1185">Reference proteome</keyword>
<evidence type="ECO:0000313" key="2">
    <source>
        <dbReference type="EMBL" id="QVV89672.1"/>
    </source>
</evidence>
<dbReference type="EMBL" id="CP075546">
    <property type="protein sequence ID" value="QVV89672.1"/>
    <property type="molecule type" value="Genomic_DNA"/>
</dbReference>
<protein>
    <submittedName>
        <fullName evidence="2">Uncharacterized protein</fullName>
    </submittedName>
</protein>
<keyword evidence="1" id="KW-0472">Membrane</keyword>
<sequence length="333" mass="36448">MLEITQEELDGSDMEYQKKWFIILLALALISMPCLVMGASTESFANALYAGQNKMYTVQVPCTATILLNGDPDSQLSLYAKKASSTWVPSSIHVTRYADVSSLKPASSQTMHLESGEWFIVVENQRAFAEYSLLVDKECPITTTCYGGPCFNPADCVPATVYRDNVQNGFLNAGESKTFAYRLSGNRSYVEWILSGPCDNSAPLMQSKADVDLFVTKNCGPDFDVYMYEGCNPKYKPCVAVAADTGLGSNAYVGLSQPDEQKLYYVKIYGKRGSGNYHLTARSYTGQDMIIAGIKPSEYHGFIASATDVKSPDDLNVTIPVPPTAYTIKAAEL</sequence>
<accession>A0A8E7B3A0</accession>
<evidence type="ECO:0000256" key="1">
    <source>
        <dbReference type="SAM" id="Phobius"/>
    </source>
</evidence>
<dbReference type="Proteomes" id="UP000680656">
    <property type="component" value="Chromosome"/>
</dbReference>
<keyword evidence="1" id="KW-1133">Transmembrane helix</keyword>
<dbReference type="RefSeq" id="WP_214420462.1">
    <property type="nucleotide sequence ID" value="NZ_CP075546.1"/>
</dbReference>
<name>A0A8E7B3A0_9EURY</name>
<dbReference type="AlphaFoldDB" id="A0A8E7B3A0"/>
<organism evidence="2 3">
    <name type="scientific">Methanospirillum purgamenti</name>
    <dbReference type="NCBI Taxonomy" id="2834276"/>
    <lineage>
        <taxon>Archaea</taxon>
        <taxon>Methanobacteriati</taxon>
        <taxon>Methanobacteriota</taxon>
        <taxon>Stenosarchaea group</taxon>
        <taxon>Methanomicrobia</taxon>
        <taxon>Methanomicrobiales</taxon>
        <taxon>Methanospirillaceae</taxon>
        <taxon>Methanospirillum</taxon>
    </lineage>
</organism>